<name>A0ACB9ZG25_9PEZI</name>
<reference evidence="1 2" key="1">
    <citation type="journal article" date="2022" name="New Phytol.">
        <title>Ecological generalism drives hyperdiversity of secondary metabolite gene clusters in xylarialean endophytes.</title>
        <authorList>
            <person name="Franco M.E.E."/>
            <person name="Wisecaver J.H."/>
            <person name="Arnold A.E."/>
            <person name="Ju Y.M."/>
            <person name="Slot J.C."/>
            <person name="Ahrendt S."/>
            <person name="Moore L.P."/>
            <person name="Eastman K.E."/>
            <person name="Scott K."/>
            <person name="Konkel Z."/>
            <person name="Mondo S.J."/>
            <person name="Kuo A."/>
            <person name="Hayes R.D."/>
            <person name="Haridas S."/>
            <person name="Andreopoulos B."/>
            <person name="Riley R."/>
            <person name="LaButti K."/>
            <person name="Pangilinan J."/>
            <person name="Lipzen A."/>
            <person name="Amirebrahimi M."/>
            <person name="Yan J."/>
            <person name="Adam C."/>
            <person name="Keymanesh K."/>
            <person name="Ng V."/>
            <person name="Louie K."/>
            <person name="Northen T."/>
            <person name="Drula E."/>
            <person name="Henrissat B."/>
            <person name="Hsieh H.M."/>
            <person name="Youens-Clark K."/>
            <person name="Lutzoni F."/>
            <person name="Miadlikowska J."/>
            <person name="Eastwood D.C."/>
            <person name="Hamelin R.C."/>
            <person name="Grigoriev I.V."/>
            <person name="U'Ren J.M."/>
        </authorList>
    </citation>
    <scope>NUCLEOTIDE SEQUENCE [LARGE SCALE GENOMIC DNA]</scope>
    <source>
        <strain evidence="1 2">CBS 119005</strain>
    </source>
</reference>
<keyword evidence="2" id="KW-1185">Reference proteome</keyword>
<gene>
    <name evidence="1" type="ORF">F4820DRAFT_443843</name>
</gene>
<accession>A0ACB9ZG25</accession>
<evidence type="ECO:0000313" key="2">
    <source>
        <dbReference type="Proteomes" id="UP001497700"/>
    </source>
</evidence>
<protein>
    <submittedName>
        <fullName evidence="1">Uncharacterized protein</fullName>
    </submittedName>
</protein>
<dbReference type="Proteomes" id="UP001497700">
    <property type="component" value="Unassembled WGS sequence"/>
</dbReference>
<organism evidence="1 2">
    <name type="scientific">Hypoxylon rubiginosum</name>
    <dbReference type="NCBI Taxonomy" id="110542"/>
    <lineage>
        <taxon>Eukaryota</taxon>
        <taxon>Fungi</taxon>
        <taxon>Dikarya</taxon>
        <taxon>Ascomycota</taxon>
        <taxon>Pezizomycotina</taxon>
        <taxon>Sordariomycetes</taxon>
        <taxon>Xylariomycetidae</taxon>
        <taxon>Xylariales</taxon>
        <taxon>Hypoxylaceae</taxon>
        <taxon>Hypoxylon</taxon>
    </lineage>
</organism>
<sequence>MRNIHTCMYLAIWIAQATCDDAVDGKLSFYSSSWEGWNKNTARWSAYEAPTFSAVFKPETEGELSQGMEYLAKHNIPYLATKPGGHGNVPTLGHYQDVVQINLDNFRHAIVNSDYSITVGGGAKMEDLIPTLHKAGREMTVGSFPCVGVHGVMLGGGMGRLMGRYGLISDALLHAKVAIWNGTIVEASDKVNSDLFWGLRGAGHNLGVVIESTYKTWPDEGGLHYNADMVFTDDSLDGVVDTYREIVKDSLDPSLFLILGYMYDAEAKKPLLFMNIVYAHDEGKGRRVAARFASSPEGTANPIVRISFKESNMNFSELGSGKAVPGVCDVNLKNTLYTASTPDLFETAAMKAVYKSFGSFVCAHPGANRSILLFEAVDGKAMDALPHDYSAYAHRGMMTTNAIIQATWDEDFDGIVAEAANAWGKEARDLLARPEVSGYDKLYAYVNYANKDEPLAALYGYEEKQQRRLTGLKRKYDPHGFFNAYRPLPLDMNGWGLPLAPGAPESTRDEL</sequence>
<proteinExistence type="predicted"/>
<comment type="caution">
    <text evidence="1">The sequence shown here is derived from an EMBL/GenBank/DDBJ whole genome shotgun (WGS) entry which is preliminary data.</text>
</comment>
<evidence type="ECO:0000313" key="1">
    <source>
        <dbReference type="EMBL" id="KAI4869765.1"/>
    </source>
</evidence>
<dbReference type="EMBL" id="MU393428">
    <property type="protein sequence ID" value="KAI4869765.1"/>
    <property type="molecule type" value="Genomic_DNA"/>
</dbReference>